<organism evidence="2 3">
    <name type="scientific">Pseudomonas fluorescens</name>
    <dbReference type="NCBI Taxonomy" id="294"/>
    <lineage>
        <taxon>Bacteria</taxon>
        <taxon>Pseudomonadati</taxon>
        <taxon>Pseudomonadota</taxon>
        <taxon>Gammaproteobacteria</taxon>
        <taxon>Pseudomonadales</taxon>
        <taxon>Pseudomonadaceae</taxon>
        <taxon>Pseudomonas</taxon>
    </lineage>
</organism>
<protein>
    <submittedName>
        <fullName evidence="2">Uncharacterized protein</fullName>
    </submittedName>
</protein>
<accession>A0A0N9WVJ3</accession>
<dbReference type="RefSeq" id="WP_060739443.1">
    <property type="nucleotide sequence ID" value="NZ_CP012831.1"/>
</dbReference>
<dbReference type="AlphaFoldDB" id="A0A0N9WVJ3"/>
<feature type="region of interest" description="Disordered" evidence="1">
    <location>
        <begin position="77"/>
        <end position="99"/>
    </location>
</feature>
<evidence type="ECO:0000313" key="2">
    <source>
        <dbReference type="EMBL" id="ALI06894.1"/>
    </source>
</evidence>
<gene>
    <name evidence="2" type="ORF">AO356_08775</name>
</gene>
<reference evidence="2 3" key="2">
    <citation type="journal article" date="2018" name="Nature">
        <title>Mutant phenotypes for thousands of bacterial genes of unknown function.</title>
        <authorList>
            <person name="Price M.N."/>
            <person name="Wetmore K.M."/>
            <person name="Waters R.J."/>
            <person name="Callaghan M."/>
            <person name="Ray J."/>
            <person name="Liu H."/>
            <person name="Kuehl J.V."/>
            <person name="Melnyk R.A."/>
            <person name="Lamson J.S."/>
            <person name="Suh Y."/>
            <person name="Carlson H.K."/>
            <person name="Esquivel Z."/>
            <person name="Sadeeshkumar H."/>
            <person name="Chakraborty R."/>
            <person name="Zane G.M."/>
            <person name="Rubin B.E."/>
            <person name="Wall J.D."/>
            <person name="Visel A."/>
            <person name="Bristow J."/>
            <person name="Blow M.J."/>
            <person name="Arkin A.P."/>
            <person name="Deutschbauer A.M."/>
        </authorList>
    </citation>
    <scope>NUCLEOTIDE SEQUENCE [LARGE SCALE GENOMIC DNA]</scope>
    <source>
        <strain evidence="2 3">FW300-N2C3</strain>
    </source>
</reference>
<evidence type="ECO:0000256" key="1">
    <source>
        <dbReference type="SAM" id="MobiDB-lite"/>
    </source>
</evidence>
<dbReference type="Proteomes" id="UP000059425">
    <property type="component" value="Chromosome"/>
</dbReference>
<reference evidence="3" key="1">
    <citation type="submission" date="2015-09" db="EMBL/GenBank/DDBJ databases">
        <title>Whole genome sequence of Pseudomonas fluorescens FW300-N2C3.</title>
        <authorList>
            <person name="Ray J."/>
            <person name="Melnyk R."/>
            <person name="Deutschbauer A."/>
        </authorList>
    </citation>
    <scope>NUCLEOTIDE SEQUENCE [LARGE SCALE GENOMIC DNA]</scope>
    <source>
        <strain evidence="3">FW300-N2C3</strain>
    </source>
</reference>
<evidence type="ECO:0000313" key="3">
    <source>
        <dbReference type="Proteomes" id="UP000059425"/>
    </source>
</evidence>
<feature type="compositionally biased region" description="Polar residues" evidence="1">
    <location>
        <begin position="77"/>
        <end position="86"/>
    </location>
</feature>
<proteinExistence type="predicted"/>
<dbReference type="EMBL" id="CP012831">
    <property type="protein sequence ID" value="ALI06894.1"/>
    <property type="molecule type" value="Genomic_DNA"/>
</dbReference>
<name>A0A0N9WVJ3_PSEFL</name>
<sequence>MSNSTLGSWNIKAFIDNRQFTPPDHAKSRYEEAFFRMDIGSTLDIDGKDYYEVTDITATWRISHNFDYEIYFKQVQPPTTASSSGSRLPPPKENNQDIQPIEIDRDTVEFMFFRDATFIESNLSKGDTLIISAIEYKILHTRFQFDNETANYWIYQVCLRP</sequence>